<evidence type="ECO:0000256" key="6">
    <source>
        <dbReference type="ARBA" id="ARBA00022989"/>
    </source>
</evidence>
<protein>
    <submittedName>
        <fullName evidence="9">Multicomponent Na+:H+ antiporter subunit F</fullName>
    </submittedName>
</protein>
<evidence type="ECO:0000256" key="4">
    <source>
        <dbReference type="ARBA" id="ARBA00022475"/>
    </source>
</evidence>
<dbReference type="GO" id="GO:0005886">
    <property type="term" value="C:plasma membrane"/>
    <property type="evidence" value="ECO:0007669"/>
    <property type="project" value="UniProtKB-SubCell"/>
</dbReference>
<feature type="transmembrane region" description="Helical" evidence="8">
    <location>
        <begin position="38"/>
        <end position="57"/>
    </location>
</feature>
<proteinExistence type="inferred from homology"/>
<comment type="subcellular location">
    <subcellularLocation>
        <location evidence="1">Cell membrane</location>
        <topology evidence="1">Multi-pass membrane protein</topology>
    </subcellularLocation>
</comment>
<sequence length="96" mass="9993">MIETVFAIAVELGKVLLFLSMILVCLRIARGPHAGDRVVALDMLCLLGVGVAALAAITSESMAFIDVVLGIALIGFLATVAFAAFIERGSTQNGED</sequence>
<keyword evidence="5 8" id="KW-0812">Transmembrane</keyword>
<evidence type="ECO:0000313" key="9">
    <source>
        <dbReference type="EMBL" id="TCU96104.1"/>
    </source>
</evidence>
<dbReference type="Pfam" id="PF04066">
    <property type="entry name" value="MrpF_PhaF"/>
    <property type="match status" value="1"/>
</dbReference>
<evidence type="ECO:0000256" key="1">
    <source>
        <dbReference type="ARBA" id="ARBA00004651"/>
    </source>
</evidence>
<evidence type="ECO:0000256" key="7">
    <source>
        <dbReference type="ARBA" id="ARBA00023136"/>
    </source>
</evidence>
<feature type="transmembrane region" description="Helical" evidence="8">
    <location>
        <begin position="6"/>
        <end position="26"/>
    </location>
</feature>
<dbReference type="EMBL" id="SMBX01000007">
    <property type="protein sequence ID" value="TCU96104.1"/>
    <property type="molecule type" value="Genomic_DNA"/>
</dbReference>
<dbReference type="PANTHER" id="PTHR34702:SF1">
    <property type="entry name" value="NA(+)_H(+) ANTIPORTER SUBUNIT F"/>
    <property type="match status" value="1"/>
</dbReference>
<keyword evidence="4" id="KW-1003">Cell membrane</keyword>
<organism evidence="9 10">
    <name type="scientific">Paracandidimonas soli</name>
    <dbReference type="NCBI Taxonomy" id="1917182"/>
    <lineage>
        <taxon>Bacteria</taxon>
        <taxon>Pseudomonadati</taxon>
        <taxon>Pseudomonadota</taxon>
        <taxon>Betaproteobacteria</taxon>
        <taxon>Burkholderiales</taxon>
        <taxon>Alcaligenaceae</taxon>
        <taxon>Paracandidimonas</taxon>
    </lineage>
</organism>
<feature type="transmembrane region" description="Helical" evidence="8">
    <location>
        <begin position="63"/>
        <end position="86"/>
    </location>
</feature>
<keyword evidence="10" id="KW-1185">Reference proteome</keyword>
<reference evidence="9 10" key="1">
    <citation type="submission" date="2019-03" db="EMBL/GenBank/DDBJ databases">
        <title>Genomic Encyclopedia of Type Strains, Phase IV (KMG-IV): sequencing the most valuable type-strain genomes for metagenomic binning, comparative biology and taxonomic classification.</title>
        <authorList>
            <person name="Goeker M."/>
        </authorList>
    </citation>
    <scope>NUCLEOTIDE SEQUENCE [LARGE SCALE GENOMIC DNA]</scope>
    <source>
        <strain evidence="9 10">DSM 100048</strain>
    </source>
</reference>
<evidence type="ECO:0000256" key="2">
    <source>
        <dbReference type="ARBA" id="ARBA00009212"/>
    </source>
</evidence>
<evidence type="ECO:0000313" key="10">
    <source>
        <dbReference type="Proteomes" id="UP000294692"/>
    </source>
</evidence>
<dbReference type="OrthoDB" id="9800226at2"/>
<dbReference type="RefSeq" id="WP_132477580.1">
    <property type="nucleotide sequence ID" value="NZ_JBHRVM010000001.1"/>
</dbReference>
<evidence type="ECO:0000256" key="3">
    <source>
        <dbReference type="ARBA" id="ARBA00022448"/>
    </source>
</evidence>
<comment type="similarity">
    <text evidence="2">Belongs to the CPA3 antiporters (TC 2.A.63) subunit F family.</text>
</comment>
<dbReference type="Proteomes" id="UP000294692">
    <property type="component" value="Unassembled WGS sequence"/>
</dbReference>
<evidence type="ECO:0000256" key="8">
    <source>
        <dbReference type="SAM" id="Phobius"/>
    </source>
</evidence>
<accession>A0A4R3V1F6</accession>
<dbReference type="AlphaFoldDB" id="A0A4R3V1F6"/>
<evidence type="ECO:0000256" key="5">
    <source>
        <dbReference type="ARBA" id="ARBA00022692"/>
    </source>
</evidence>
<dbReference type="PANTHER" id="PTHR34702">
    <property type="entry name" value="NA(+)/H(+) ANTIPORTER SUBUNIT F1"/>
    <property type="match status" value="1"/>
</dbReference>
<comment type="caution">
    <text evidence="9">The sequence shown here is derived from an EMBL/GenBank/DDBJ whole genome shotgun (WGS) entry which is preliminary data.</text>
</comment>
<dbReference type="InterPro" id="IPR007208">
    <property type="entry name" value="MrpF/PhaF-like"/>
</dbReference>
<keyword evidence="6 8" id="KW-1133">Transmembrane helix</keyword>
<gene>
    <name evidence="9" type="ORF">EV686_107162</name>
</gene>
<name>A0A4R3V1F6_9BURK</name>
<keyword evidence="7 8" id="KW-0472">Membrane</keyword>
<dbReference type="GO" id="GO:0015385">
    <property type="term" value="F:sodium:proton antiporter activity"/>
    <property type="evidence" value="ECO:0007669"/>
    <property type="project" value="TreeGrafter"/>
</dbReference>
<keyword evidence="3" id="KW-0813">Transport</keyword>